<dbReference type="AlphaFoldDB" id="S8BYF4"/>
<dbReference type="PANTHER" id="PTHR31509">
    <property type="entry name" value="BPS1-LIKE PROTEIN"/>
    <property type="match status" value="1"/>
</dbReference>
<dbReference type="GO" id="GO:0016020">
    <property type="term" value="C:membrane"/>
    <property type="evidence" value="ECO:0007669"/>
    <property type="project" value="UniProtKB-SubCell"/>
</dbReference>
<reference evidence="8 9" key="1">
    <citation type="journal article" date="2013" name="BMC Genomics">
        <title>The miniature genome of a carnivorous plant Genlisea aurea contains a low number of genes and short non-coding sequences.</title>
        <authorList>
            <person name="Leushkin E.V."/>
            <person name="Sutormin R.A."/>
            <person name="Nabieva E.R."/>
            <person name="Penin A.A."/>
            <person name="Kondrashov A.S."/>
            <person name="Logacheva M.D."/>
        </authorList>
    </citation>
    <scope>NUCLEOTIDE SEQUENCE [LARGE SCALE GENOMIC DNA]</scope>
</reference>
<feature type="transmembrane region" description="Helical" evidence="7">
    <location>
        <begin position="222"/>
        <end position="244"/>
    </location>
</feature>
<keyword evidence="4 7" id="KW-0472">Membrane</keyword>
<dbReference type="EMBL" id="AUSU01010495">
    <property type="protein sequence ID" value="EPS57211.1"/>
    <property type="molecule type" value="Genomic_DNA"/>
</dbReference>
<feature type="non-terminal residue" evidence="8">
    <location>
        <position position="1"/>
    </location>
</feature>
<feature type="non-terminal residue" evidence="8">
    <location>
        <position position="379"/>
    </location>
</feature>
<sequence>LNLDSFQSQVFSRFNNLSSINPDELLSISWMVKLLDAFNGCLDDFRLILSDHKDLLLKPAADKYATEYFDRAIKAMDILNAARDAVETIRTWEKHMEIIVSALDTERTRTIGEGQFRRARKALMDLALMMVHDKDSNGSIFQNRNRSFGLKSHDSSSSSSNNNGHHHHRGGSSGSSGGVGGGHSRSLSWSVSNSWSASKQLASIASALVAPRPNDVAATEGFAVLVFSMSSILLFVLWVVVAAFPCQDSSSSSDHHRGGLVQFSIPRQFSWSAAVSSLHGRIVEEWKQRRKGGRSSTTSGGGLLREIGRMERCVMVMSDAVDGVHRFPIPEEEVRGHVDELSSICEGCRDGLDPLERKLRETFRKVVSCRAEGVELLRK</sequence>
<evidence type="ECO:0000256" key="7">
    <source>
        <dbReference type="SAM" id="Phobius"/>
    </source>
</evidence>
<feature type="region of interest" description="Disordered" evidence="6">
    <location>
        <begin position="149"/>
        <end position="185"/>
    </location>
</feature>
<comment type="caution">
    <text evidence="8">The sequence shown here is derived from an EMBL/GenBank/DDBJ whole genome shotgun (WGS) entry which is preliminary data.</text>
</comment>
<protein>
    <submittedName>
        <fullName evidence="8">Uncharacterized protein</fullName>
    </submittedName>
</protein>
<comment type="similarity">
    <text evidence="5">Belongs to the ROH1 family.</text>
</comment>
<comment type="subcellular location">
    <subcellularLocation>
        <location evidence="1">Membrane</location>
        <topology evidence="1">Single-pass membrane protein</topology>
    </subcellularLocation>
</comment>
<proteinExistence type="inferred from homology"/>
<evidence type="ECO:0000256" key="5">
    <source>
        <dbReference type="ARBA" id="ARBA00035114"/>
    </source>
</evidence>
<dbReference type="Proteomes" id="UP000015453">
    <property type="component" value="Unassembled WGS sequence"/>
</dbReference>
<feature type="compositionally biased region" description="Gly residues" evidence="6">
    <location>
        <begin position="171"/>
        <end position="183"/>
    </location>
</feature>
<keyword evidence="9" id="KW-1185">Reference proteome</keyword>
<evidence type="ECO:0000313" key="8">
    <source>
        <dbReference type="EMBL" id="EPS57211.1"/>
    </source>
</evidence>
<evidence type="ECO:0000313" key="9">
    <source>
        <dbReference type="Proteomes" id="UP000015453"/>
    </source>
</evidence>
<evidence type="ECO:0000256" key="3">
    <source>
        <dbReference type="ARBA" id="ARBA00022989"/>
    </source>
</evidence>
<organism evidence="8 9">
    <name type="scientific">Genlisea aurea</name>
    <dbReference type="NCBI Taxonomy" id="192259"/>
    <lineage>
        <taxon>Eukaryota</taxon>
        <taxon>Viridiplantae</taxon>
        <taxon>Streptophyta</taxon>
        <taxon>Embryophyta</taxon>
        <taxon>Tracheophyta</taxon>
        <taxon>Spermatophyta</taxon>
        <taxon>Magnoliopsida</taxon>
        <taxon>eudicotyledons</taxon>
        <taxon>Gunneridae</taxon>
        <taxon>Pentapetalae</taxon>
        <taxon>asterids</taxon>
        <taxon>lamiids</taxon>
        <taxon>Lamiales</taxon>
        <taxon>Lentibulariaceae</taxon>
        <taxon>Genlisea</taxon>
    </lineage>
</organism>
<evidence type="ECO:0000256" key="4">
    <source>
        <dbReference type="ARBA" id="ARBA00023136"/>
    </source>
</evidence>
<dbReference type="OrthoDB" id="1878996at2759"/>
<keyword evidence="2 7" id="KW-0812">Transmembrane</keyword>
<keyword evidence="3 7" id="KW-1133">Transmembrane helix</keyword>
<dbReference type="InterPro" id="IPR008511">
    <property type="entry name" value="ROH1-like"/>
</dbReference>
<name>S8BYF4_9LAMI</name>
<accession>S8BYF4</accession>
<evidence type="ECO:0000256" key="1">
    <source>
        <dbReference type="ARBA" id="ARBA00004167"/>
    </source>
</evidence>
<gene>
    <name evidence="8" type="ORF">M569_17609</name>
</gene>
<evidence type="ECO:0000256" key="6">
    <source>
        <dbReference type="SAM" id="MobiDB-lite"/>
    </source>
</evidence>
<evidence type="ECO:0000256" key="2">
    <source>
        <dbReference type="ARBA" id="ARBA00022692"/>
    </source>
</evidence>
<dbReference type="Pfam" id="PF05633">
    <property type="entry name" value="ROH1-like"/>
    <property type="match status" value="1"/>
</dbReference>